<evidence type="ECO:0000313" key="5">
    <source>
        <dbReference type="Proteomes" id="UP000001058"/>
    </source>
</evidence>
<feature type="transmembrane region" description="Helical" evidence="2">
    <location>
        <begin position="571"/>
        <end position="589"/>
    </location>
</feature>
<dbReference type="EMBL" id="GL378328">
    <property type="protein sequence ID" value="EFJ51111.1"/>
    <property type="molecule type" value="Genomic_DNA"/>
</dbReference>
<evidence type="ECO:0000259" key="3">
    <source>
        <dbReference type="Pfam" id="PF07707"/>
    </source>
</evidence>
<dbReference type="STRING" id="3068.D8TME2"/>
<sequence length="595" mass="65834">MKQGANRSLLDGISELFGSNQDSDCVIVFCQDTSAPAAEQAKQASSRKASPGAAQSRVAESLMFGEPLPAHRLVLRLASERFAAQLQRWSDNTIPGPTRTDQNPAWKPGKPDSSSTAGPVDSRPSLRIPLGSEDELPSARAAIQFAYTGEVSTTTSSVREILGVRRQAGYLQISGCAAACDEALRKKIGTDHHITKGAAAAATAAVTVQRQEQHRAMLELLECQDLWPDLEVEPTFAAILRCVRPHLVCSFRDAPTVLNNSSLKQHFLELPAVALVELLSSSDFGTDSESTILLLLAVWMERNYDRTDAKTRERLCRAVRLGHLSRPYLSLVLPALAADYERLGPSQEAWFPLNIMEAAFVSNFASTPENERVRLLPHRLLRDDRWMLSSLAARPRRKCITESWSPNATFRWHIKMQDLQDAVRRMDGGRTECVYVTFDMHHHHHHQHHHHQQDYLVGLGFHWSVGIQLIDLKSGSAMVCLFCSLPPTLAPIGSRLSEEEAGDLLPAVVPISALLVVHSPNSRGEFRAVFDAVERIRALTSELSAAIRAALCLSLDVCGFTLHQLGDLPTYLLLLLLLLASMSLICVDYRPFMQR</sequence>
<dbReference type="Gene3D" id="3.30.710.10">
    <property type="entry name" value="Potassium Channel Kv1.1, Chain A"/>
    <property type="match status" value="1"/>
</dbReference>
<dbReference type="OrthoDB" id="546755at2759"/>
<dbReference type="Pfam" id="PF07707">
    <property type="entry name" value="BACK"/>
    <property type="match status" value="1"/>
</dbReference>
<dbReference type="AlphaFoldDB" id="D8TME2"/>
<dbReference type="InParanoid" id="D8TME2"/>
<name>D8TME2_VOLCA</name>
<dbReference type="InterPro" id="IPR051481">
    <property type="entry name" value="BTB-POZ/Galectin-3-binding"/>
</dbReference>
<keyword evidence="2" id="KW-1133">Transmembrane helix</keyword>
<proteinExistence type="predicted"/>
<dbReference type="InterPro" id="IPR011705">
    <property type="entry name" value="BACK"/>
</dbReference>
<dbReference type="SUPFAM" id="SSF54695">
    <property type="entry name" value="POZ domain"/>
    <property type="match status" value="1"/>
</dbReference>
<feature type="compositionally biased region" description="Polar residues" evidence="1">
    <location>
        <begin position="88"/>
        <end position="103"/>
    </location>
</feature>
<accession>D8TME2</accession>
<dbReference type="InterPro" id="IPR011333">
    <property type="entry name" value="SKP1/BTB/POZ_sf"/>
</dbReference>
<evidence type="ECO:0000256" key="2">
    <source>
        <dbReference type="SAM" id="Phobius"/>
    </source>
</evidence>
<dbReference type="PANTHER" id="PTHR24410:SF23">
    <property type="entry name" value="BTB DOMAIN-CONTAINING PROTEIN-RELATED"/>
    <property type="match status" value="1"/>
</dbReference>
<feature type="domain" description="BACK" evidence="3">
    <location>
        <begin position="264"/>
        <end position="330"/>
    </location>
</feature>
<feature type="region of interest" description="Disordered" evidence="1">
    <location>
        <begin position="88"/>
        <end position="133"/>
    </location>
</feature>
<dbReference type="RefSeq" id="XP_002947578.1">
    <property type="nucleotide sequence ID" value="XM_002947532.1"/>
</dbReference>
<dbReference type="KEGG" id="vcn:VOLCADRAFT_87846"/>
<dbReference type="Gene3D" id="1.25.40.420">
    <property type="match status" value="1"/>
</dbReference>
<keyword evidence="2" id="KW-0472">Membrane</keyword>
<gene>
    <name evidence="4" type="ORF">VOLCADRAFT_87846</name>
</gene>
<protein>
    <recommendedName>
        <fullName evidence="3">BACK domain-containing protein</fullName>
    </recommendedName>
</protein>
<dbReference type="PANTHER" id="PTHR24410">
    <property type="entry name" value="HL07962P-RELATED"/>
    <property type="match status" value="1"/>
</dbReference>
<reference evidence="4 5" key="1">
    <citation type="journal article" date="2010" name="Science">
        <title>Genomic analysis of organismal complexity in the multicellular green alga Volvox carteri.</title>
        <authorList>
            <person name="Prochnik S.E."/>
            <person name="Umen J."/>
            <person name="Nedelcu A.M."/>
            <person name="Hallmann A."/>
            <person name="Miller S.M."/>
            <person name="Nishii I."/>
            <person name="Ferris P."/>
            <person name="Kuo A."/>
            <person name="Mitros T."/>
            <person name="Fritz-Laylin L.K."/>
            <person name="Hellsten U."/>
            <person name="Chapman J."/>
            <person name="Simakov O."/>
            <person name="Rensing S.A."/>
            <person name="Terry A."/>
            <person name="Pangilinan J."/>
            <person name="Kapitonov V."/>
            <person name="Jurka J."/>
            <person name="Salamov A."/>
            <person name="Shapiro H."/>
            <person name="Schmutz J."/>
            <person name="Grimwood J."/>
            <person name="Lindquist E."/>
            <person name="Lucas S."/>
            <person name="Grigoriev I.V."/>
            <person name="Schmitt R."/>
            <person name="Kirk D."/>
            <person name="Rokhsar D.S."/>
        </authorList>
    </citation>
    <scope>NUCLEOTIDE SEQUENCE [LARGE SCALE GENOMIC DNA]</scope>
    <source>
        <strain evidence="5">f. Nagariensis / Eve</strain>
    </source>
</reference>
<keyword evidence="5" id="KW-1185">Reference proteome</keyword>
<dbReference type="GeneID" id="9624871"/>
<evidence type="ECO:0000313" key="4">
    <source>
        <dbReference type="EMBL" id="EFJ51111.1"/>
    </source>
</evidence>
<keyword evidence="2" id="KW-0812">Transmembrane</keyword>
<evidence type="ECO:0000256" key="1">
    <source>
        <dbReference type="SAM" id="MobiDB-lite"/>
    </source>
</evidence>
<organism evidence="5">
    <name type="scientific">Volvox carteri f. nagariensis</name>
    <dbReference type="NCBI Taxonomy" id="3068"/>
    <lineage>
        <taxon>Eukaryota</taxon>
        <taxon>Viridiplantae</taxon>
        <taxon>Chlorophyta</taxon>
        <taxon>core chlorophytes</taxon>
        <taxon>Chlorophyceae</taxon>
        <taxon>CS clade</taxon>
        <taxon>Chlamydomonadales</taxon>
        <taxon>Volvocaceae</taxon>
        <taxon>Volvox</taxon>
    </lineage>
</organism>
<dbReference type="Proteomes" id="UP000001058">
    <property type="component" value="Unassembled WGS sequence"/>
</dbReference>